<sequence length="148" mass="15985">MSQRPEYSPYPSAASSRSVSPSLHPGQRQFESRGRDHNVRDLSSSGETLEEPVRRRNRRTEDKNRKSNQGLGIPGLDDIGENTRQVGRVGETVGNVASGVGNAAAGVAGGGERDNKDTLKLRLDLNLDVAVELKARVHGDVTLSLLDQ</sequence>
<dbReference type="PANTHER" id="PTHR35587:SF4">
    <property type="match status" value="1"/>
</dbReference>
<feature type="compositionally biased region" description="Basic and acidic residues" evidence="1">
    <location>
        <begin position="51"/>
        <end position="65"/>
    </location>
</feature>
<dbReference type="EMBL" id="NBII01000006">
    <property type="protein sequence ID" value="PAV17656.1"/>
    <property type="molecule type" value="Genomic_DNA"/>
</dbReference>
<dbReference type="InParanoid" id="A0A286UDJ4"/>
<evidence type="ECO:0000256" key="1">
    <source>
        <dbReference type="SAM" id="MobiDB-lite"/>
    </source>
</evidence>
<name>A0A286UDJ4_9AGAM</name>
<organism evidence="2 3">
    <name type="scientific">Pyrrhoderma noxium</name>
    <dbReference type="NCBI Taxonomy" id="2282107"/>
    <lineage>
        <taxon>Eukaryota</taxon>
        <taxon>Fungi</taxon>
        <taxon>Dikarya</taxon>
        <taxon>Basidiomycota</taxon>
        <taxon>Agaricomycotina</taxon>
        <taxon>Agaricomycetes</taxon>
        <taxon>Hymenochaetales</taxon>
        <taxon>Hymenochaetaceae</taxon>
        <taxon>Pyrrhoderma</taxon>
    </lineage>
</organism>
<feature type="compositionally biased region" description="Low complexity" evidence="1">
    <location>
        <begin position="1"/>
        <end position="22"/>
    </location>
</feature>
<evidence type="ECO:0000313" key="3">
    <source>
        <dbReference type="Proteomes" id="UP000217199"/>
    </source>
</evidence>
<feature type="region of interest" description="Disordered" evidence="1">
    <location>
        <begin position="1"/>
        <end position="86"/>
    </location>
</feature>
<gene>
    <name evidence="2" type="ORF">PNOK_0614200</name>
</gene>
<accession>A0A286UDJ4</accession>
<comment type="caution">
    <text evidence="2">The sequence shown here is derived from an EMBL/GenBank/DDBJ whole genome shotgun (WGS) entry which is preliminary data.</text>
</comment>
<reference evidence="2 3" key="1">
    <citation type="journal article" date="2017" name="Mol. Ecol.">
        <title>Comparative and population genomic landscape of Phellinus noxius: A hypervariable fungus causing root rot in trees.</title>
        <authorList>
            <person name="Chung C.L."/>
            <person name="Lee T.J."/>
            <person name="Akiba M."/>
            <person name="Lee H.H."/>
            <person name="Kuo T.H."/>
            <person name="Liu D."/>
            <person name="Ke H.M."/>
            <person name="Yokoi T."/>
            <person name="Roa M.B."/>
            <person name="Lu M.J."/>
            <person name="Chang Y.Y."/>
            <person name="Ann P.J."/>
            <person name="Tsai J.N."/>
            <person name="Chen C.Y."/>
            <person name="Tzean S.S."/>
            <person name="Ota Y."/>
            <person name="Hattori T."/>
            <person name="Sahashi N."/>
            <person name="Liou R.F."/>
            <person name="Kikuchi T."/>
            <person name="Tsai I.J."/>
        </authorList>
    </citation>
    <scope>NUCLEOTIDE SEQUENCE [LARGE SCALE GENOMIC DNA]</scope>
    <source>
        <strain evidence="2 3">FFPRI411160</strain>
    </source>
</reference>
<protein>
    <submittedName>
        <fullName evidence="2">Uncharacterized protein</fullName>
    </submittedName>
</protein>
<dbReference type="Proteomes" id="UP000217199">
    <property type="component" value="Unassembled WGS sequence"/>
</dbReference>
<evidence type="ECO:0000313" key="2">
    <source>
        <dbReference type="EMBL" id="PAV17656.1"/>
    </source>
</evidence>
<keyword evidence="3" id="KW-1185">Reference proteome</keyword>
<dbReference type="PANTHER" id="PTHR35587">
    <property type="entry name" value="EXPRESSED PROTEIN"/>
    <property type="match status" value="1"/>
</dbReference>
<dbReference type="AlphaFoldDB" id="A0A286UDJ4"/>
<feature type="compositionally biased region" description="Basic and acidic residues" evidence="1">
    <location>
        <begin position="30"/>
        <end position="40"/>
    </location>
</feature>
<dbReference type="OrthoDB" id="2873061at2759"/>
<proteinExistence type="predicted"/>